<name>A0A074VIV6_AURM1</name>
<dbReference type="HOGENOM" id="CLU_597137_0_0_1"/>
<accession>A0A074VIV6</accession>
<organism evidence="1 2">
    <name type="scientific">Aureobasidium melanogenum (strain CBS 110374)</name>
    <name type="common">Aureobasidium pullulans var. melanogenum</name>
    <dbReference type="NCBI Taxonomy" id="1043003"/>
    <lineage>
        <taxon>Eukaryota</taxon>
        <taxon>Fungi</taxon>
        <taxon>Dikarya</taxon>
        <taxon>Ascomycota</taxon>
        <taxon>Pezizomycotina</taxon>
        <taxon>Dothideomycetes</taxon>
        <taxon>Dothideomycetidae</taxon>
        <taxon>Dothideales</taxon>
        <taxon>Saccotheciaceae</taxon>
        <taxon>Aureobasidium</taxon>
    </lineage>
</organism>
<dbReference type="AlphaFoldDB" id="A0A074VIV6"/>
<sequence>MVRTLNGVLASIPLVVGAKHFRGSGDFRVAALYLAEAADWVNAQVPTGQDEVSACIYDEKMSSEIFQHCNSYLRQKLCPSLVMHNAARVCKRCKRKLAADTGSGDDTCETLMKSSLRRNHDRECKVPGEDHQSGAEKSRLNDMVEGISDHYLESNAWTDDYAAEISRQMRDNEVQMHRDSFIPSVDATEPCGMSHDGTMRVHTAMNVAMSTPGFNYLKQRQLLGFLVELGNYNPLATHSKLEKLDLEKICNDLYIITSKTPFIKNACLEGRDPDDLEADQADWRAGIPVPGEDGPWNFLLWRLLPYKCGSHSSDWDGETIKRLSDVFREIETKFGIRLQKGPDGPPQIREENSEFSDMPRDWSWACRSIFMYTRLQRMRTVCNRHEINDPNYREYLGLPRVLWIRHLLCVSEKENNILFGTWTSNVGKSNMDKAAGGVLCKDVVNLKLATVCCGRTTE</sequence>
<protein>
    <submittedName>
        <fullName evidence="1">Uncharacterized protein</fullName>
    </submittedName>
</protein>
<dbReference type="Proteomes" id="UP000030672">
    <property type="component" value="Unassembled WGS sequence"/>
</dbReference>
<keyword evidence="2" id="KW-1185">Reference proteome</keyword>
<reference evidence="1 2" key="1">
    <citation type="journal article" date="2014" name="BMC Genomics">
        <title>Genome sequencing of four Aureobasidium pullulans varieties: biotechnological potential, stress tolerance, and description of new species.</title>
        <authorList>
            <person name="Gostin Ar C."/>
            <person name="Ohm R.A."/>
            <person name="Kogej T."/>
            <person name="Sonjak S."/>
            <person name="Turk M."/>
            <person name="Zajc J."/>
            <person name="Zalar P."/>
            <person name="Grube M."/>
            <person name="Sun H."/>
            <person name="Han J."/>
            <person name="Sharma A."/>
            <person name="Chiniquy J."/>
            <person name="Ngan C.Y."/>
            <person name="Lipzen A."/>
            <person name="Barry K."/>
            <person name="Grigoriev I.V."/>
            <person name="Gunde-Cimerman N."/>
        </authorList>
    </citation>
    <scope>NUCLEOTIDE SEQUENCE [LARGE SCALE GENOMIC DNA]</scope>
    <source>
        <strain evidence="1 2">CBS 110374</strain>
    </source>
</reference>
<evidence type="ECO:0000313" key="1">
    <source>
        <dbReference type="EMBL" id="KEQ60478.1"/>
    </source>
</evidence>
<dbReference type="RefSeq" id="XP_040877501.1">
    <property type="nucleotide sequence ID" value="XM_041028486.1"/>
</dbReference>
<proteinExistence type="predicted"/>
<dbReference type="GeneID" id="63921859"/>
<evidence type="ECO:0000313" key="2">
    <source>
        <dbReference type="Proteomes" id="UP000030672"/>
    </source>
</evidence>
<gene>
    <name evidence="1" type="ORF">M437DRAFT_86571</name>
</gene>
<dbReference type="EMBL" id="KL584842">
    <property type="protein sequence ID" value="KEQ60478.1"/>
    <property type="molecule type" value="Genomic_DNA"/>
</dbReference>